<keyword evidence="3" id="KW-0175">Coiled coil</keyword>
<dbReference type="InterPro" id="IPR001752">
    <property type="entry name" value="Kinesin_motor_dom"/>
</dbReference>
<keyword evidence="2" id="KW-0067">ATP-binding</keyword>
<dbReference type="AlphaFoldDB" id="A0AAV5K9B0"/>
<evidence type="ECO:0000256" key="1">
    <source>
        <dbReference type="ARBA" id="ARBA00023175"/>
    </source>
</evidence>
<proteinExistence type="inferred from homology"/>
<dbReference type="PROSITE" id="PS50067">
    <property type="entry name" value="KINESIN_MOTOR_2"/>
    <property type="match status" value="1"/>
</dbReference>
<evidence type="ECO:0000256" key="2">
    <source>
        <dbReference type="PROSITE-ProRule" id="PRU00283"/>
    </source>
</evidence>
<dbReference type="GO" id="GO:0015630">
    <property type="term" value="C:microtubule cytoskeleton"/>
    <property type="evidence" value="ECO:0007669"/>
    <property type="project" value="TreeGrafter"/>
</dbReference>
<evidence type="ECO:0000259" key="5">
    <source>
        <dbReference type="PROSITE" id="PS50067"/>
    </source>
</evidence>
<dbReference type="GO" id="GO:0005524">
    <property type="term" value="F:ATP binding"/>
    <property type="evidence" value="ECO:0007669"/>
    <property type="project" value="UniProtKB-UniRule"/>
</dbReference>
<name>A0AAV5K9B0_9ROSI</name>
<keyword evidence="2" id="KW-0547">Nucleotide-binding</keyword>
<dbReference type="Pfam" id="PF00225">
    <property type="entry name" value="Kinesin"/>
    <property type="match status" value="1"/>
</dbReference>
<comment type="caution">
    <text evidence="6">The sequence shown here is derived from an EMBL/GenBank/DDBJ whole genome shotgun (WGS) entry which is preliminary data.</text>
</comment>
<evidence type="ECO:0000313" key="6">
    <source>
        <dbReference type="EMBL" id="GKV21841.1"/>
    </source>
</evidence>
<accession>A0AAV5K9B0</accession>
<evidence type="ECO:0000256" key="4">
    <source>
        <dbReference type="SAM" id="MobiDB-lite"/>
    </source>
</evidence>
<reference evidence="6 7" key="1">
    <citation type="journal article" date="2021" name="Commun. Biol.">
        <title>The genome of Shorea leprosula (Dipterocarpaceae) highlights the ecological relevance of drought in aseasonal tropical rainforests.</title>
        <authorList>
            <person name="Ng K.K.S."/>
            <person name="Kobayashi M.J."/>
            <person name="Fawcett J.A."/>
            <person name="Hatakeyama M."/>
            <person name="Paape T."/>
            <person name="Ng C.H."/>
            <person name="Ang C.C."/>
            <person name="Tnah L.H."/>
            <person name="Lee C.T."/>
            <person name="Nishiyama T."/>
            <person name="Sese J."/>
            <person name="O'Brien M.J."/>
            <person name="Copetti D."/>
            <person name="Mohd Noor M.I."/>
            <person name="Ong R.C."/>
            <person name="Putra M."/>
            <person name="Sireger I.Z."/>
            <person name="Indrioko S."/>
            <person name="Kosugi Y."/>
            <person name="Izuno A."/>
            <person name="Isagi Y."/>
            <person name="Lee S.L."/>
            <person name="Shimizu K.K."/>
        </authorList>
    </citation>
    <scope>NUCLEOTIDE SEQUENCE [LARGE SCALE GENOMIC DNA]</scope>
    <source>
        <strain evidence="6">214</strain>
    </source>
</reference>
<evidence type="ECO:0000256" key="3">
    <source>
        <dbReference type="SAM" id="Coils"/>
    </source>
</evidence>
<dbReference type="PANTHER" id="PTHR47972:SF23">
    <property type="entry name" value="KINESIN MOTOR DOMAIN-CONTAINING PROTEIN"/>
    <property type="match status" value="1"/>
</dbReference>
<dbReference type="Pfam" id="PF16796">
    <property type="entry name" value="Microtub_bd"/>
    <property type="match status" value="1"/>
</dbReference>
<feature type="coiled-coil region" evidence="3">
    <location>
        <begin position="451"/>
        <end position="485"/>
    </location>
</feature>
<protein>
    <recommendedName>
        <fullName evidence="5">Kinesin motor domain-containing protein</fullName>
    </recommendedName>
</protein>
<feature type="region of interest" description="Disordered" evidence="4">
    <location>
        <begin position="543"/>
        <end position="562"/>
    </location>
</feature>
<dbReference type="SUPFAM" id="SSF52540">
    <property type="entry name" value="P-loop containing nucleoside triphosphate hydrolases"/>
    <property type="match status" value="1"/>
</dbReference>
<dbReference type="EMBL" id="BPVZ01000058">
    <property type="protein sequence ID" value="GKV21841.1"/>
    <property type="molecule type" value="Genomic_DNA"/>
</dbReference>
<feature type="binding site" evidence="2">
    <location>
        <begin position="207"/>
        <end position="214"/>
    </location>
    <ligand>
        <name>ATP</name>
        <dbReference type="ChEBI" id="CHEBI:30616"/>
    </ligand>
</feature>
<dbReference type="GO" id="GO:0008017">
    <property type="term" value="F:microtubule binding"/>
    <property type="evidence" value="ECO:0007669"/>
    <property type="project" value="InterPro"/>
</dbReference>
<feature type="region of interest" description="Disordered" evidence="4">
    <location>
        <begin position="876"/>
        <end position="913"/>
    </location>
</feature>
<comment type="similarity">
    <text evidence="2">Belongs to the TRAFAC class myosin-kinesin ATPase superfamily. Kinesin family.</text>
</comment>
<dbReference type="Gene3D" id="3.40.850.10">
    <property type="entry name" value="Kinesin motor domain"/>
    <property type="match status" value="1"/>
</dbReference>
<dbReference type="PANTHER" id="PTHR47972">
    <property type="entry name" value="KINESIN-LIKE PROTEIN KLP-3"/>
    <property type="match status" value="1"/>
</dbReference>
<feature type="domain" description="Kinesin motor" evidence="5">
    <location>
        <begin position="127"/>
        <end position="440"/>
    </location>
</feature>
<keyword evidence="1 2" id="KW-0505">Motor protein</keyword>
<sequence>MSFQLHHHHHLLLHISPDNGFEDGLLQGSIFSSAGALKKYEGLGHGFKEINSEPDQQNSFLTGIQVTFNFCLDQVSLFSLLIPPLKSPSNVFGCLSAEELAALTACINQLNIERRQVLNELLDLKGNIRVFCRIRPVTLGENFGHLRPVVALDSSNIHLKLADNKTKSYSFDKVFHPGSSQDEVFSEVEPVIKSVLDGYNACIFAYGQTGTGKTFSMEGTPDSPGIVPRVIEALLKLAVDSNHAFLITFSMLEIYLGNLKDLLVPQPTKPTDPLPPWSWTIHFSSKGPKGNWSLKVITSNQIAMSSHTKFETFHLSVVPVSMIRISITCFDAPERRRETNKIWLVDLGGSERVMKTKAWGRRLDEGKAINLSLSALGNVINALQRKKCYIPYRNSKLTQVLRDSLGEDSKTLMLVHVSPEEEDLCETISSLNFATKVRSVHLRHEESIEIKNQKEFAMMNLQQKMERIEDEHLHVRRQIKKLNEKLENLTGIALPLEEQLEVSPFSTEGSLTDHDMVNTRNKNVKAASLFQLPRFMRPTICSRRKSGMDQQTSSGRDKVISKKKRSLSNCAESVTFPVKSDSEYKSDCSISKSTCVLELRMKSSAHNETEYSQDASECDLKKIVFPEKEKSYLKTTSQNGQLSHLYRNGSQRLGESSSKRLLKVDNWLDLNKNDPPISGYAPRNTRVPAILIPEKKHGYSGQKPSSYGFATTEKIFNQYSMERQVDILTVGRTVSEVVTNKPPTLKDLFDEESRSSFIVPSHAMNDQTMMQPEDILHGSSIEDDECGSAFLYDISCGDLQEYNGENEVFEMYMMQAVKDMAQCSESSMLKNGGHQSFSSEVDDSIINSKEDFGVFTPESEEERHCEEVYTKMSMEYSRDGDASSQSSAKGTRANSCRSRSQRASFMGDRNQEEPRVTLVKTQGITQIEGLYNFLKCKVQLSCATALLGLGLLDLGFEDNFFYGLML</sequence>
<dbReference type="InterPro" id="IPR031852">
    <property type="entry name" value="Vik1/Cik1_MT-bd"/>
</dbReference>
<dbReference type="PRINTS" id="PR00380">
    <property type="entry name" value="KINESINHEAVY"/>
</dbReference>
<dbReference type="InterPro" id="IPR027417">
    <property type="entry name" value="P-loop_NTPase"/>
</dbReference>
<dbReference type="InterPro" id="IPR036961">
    <property type="entry name" value="Kinesin_motor_dom_sf"/>
</dbReference>
<feature type="compositionally biased region" description="Polar residues" evidence="4">
    <location>
        <begin position="882"/>
        <end position="903"/>
    </location>
</feature>
<dbReference type="Proteomes" id="UP001054252">
    <property type="component" value="Unassembled WGS sequence"/>
</dbReference>
<organism evidence="6 7">
    <name type="scientific">Rubroshorea leprosula</name>
    <dbReference type="NCBI Taxonomy" id="152421"/>
    <lineage>
        <taxon>Eukaryota</taxon>
        <taxon>Viridiplantae</taxon>
        <taxon>Streptophyta</taxon>
        <taxon>Embryophyta</taxon>
        <taxon>Tracheophyta</taxon>
        <taxon>Spermatophyta</taxon>
        <taxon>Magnoliopsida</taxon>
        <taxon>eudicotyledons</taxon>
        <taxon>Gunneridae</taxon>
        <taxon>Pentapetalae</taxon>
        <taxon>rosids</taxon>
        <taxon>malvids</taxon>
        <taxon>Malvales</taxon>
        <taxon>Dipterocarpaceae</taxon>
        <taxon>Rubroshorea</taxon>
    </lineage>
</organism>
<dbReference type="InterPro" id="IPR027640">
    <property type="entry name" value="Kinesin-like_fam"/>
</dbReference>
<evidence type="ECO:0000313" key="7">
    <source>
        <dbReference type="Proteomes" id="UP001054252"/>
    </source>
</evidence>
<dbReference type="GO" id="GO:0007018">
    <property type="term" value="P:microtubule-based movement"/>
    <property type="evidence" value="ECO:0007669"/>
    <property type="project" value="InterPro"/>
</dbReference>
<dbReference type="SMART" id="SM00129">
    <property type="entry name" value="KISc"/>
    <property type="match status" value="1"/>
</dbReference>
<gene>
    <name evidence="6" type="ORF">SLEP1_g31781</name>
</gene>
<keyword evidence="7" id="KW-1185">Reference proteome</keyword>
<dbReference type="GO" id="GO:0003777">
    <property type="term" value="F:microtubule motor activity"/>
    <property type="evidence" value="ECO:0007669"/>
    <property type="project" value="InterPro"/>
</dbReference>